<name>W1PUJ5_AMBTC</name>
<dbReference type="Proteomes" id="UP000017836">
    <property type="component" value="Unassembled WGS sequence"/>
</dbReference>
<accession>W1PUJ5</accession>
<evidence type="ECO:0000313" key="3">
    <source>
        <dbReference type="Proteomes" id="UP000017836"/>
    </source>
</evidence>
<dbReference type="AlphaFoldDB" id="W1PUJ5"/>
<reference evidence="3" key="1">
    <citation type="journal article" date="2013" name="Science">
        <title>The Amborella genome and the evolution of flowering plants.</title>
        <authorList>
            <consortium name="Amborella Genome Project"/>
        </authorList>
    </citation>
    <scope>NUCLEOTIDE SEQUENCE [LARGE SCALE GENOMIC DNA]</scope>
</reference>
<gene>
    <name evidence="2" type="ORF">AMTR_s00022p00234360</name>
</gene>
<dbReference type="Gramene" id="ERN11723">
    <property type="protein sequence ID" value="ERN11723"/>
    <property type="gene ID" value="AMTR_s00022p00234360"/>
</dbReference>
<organism evidence="2 3">
    <name type="scientific">Amborella trichopoda</name>
    <dbReference type="NCBI Taxonomy" id="13333"/>
    <lineage>
        <taxon>Eukaryota</taxon>
        <taxon>Viridiplantae</taxon>
        <taxon>Streptophyta</taxon>
        <taxon>Embryophyta</taxon>
        <taxon>Tracheophyta</taxon>
        <taxon>Spermatophyta</taxon>
        <taxon>Magnoliopsida</taxon>
        <taxon>Amborellales</taxon>
        <taxon>Amborellaceae</taxon>
        <taxon>Amborella</taxon>
    </lineage>
</organism>
<protein>
    <submittedName>
        <fullName evidence="2">Uncharacterized protein</fullName>
    </submittedName>
</protein>
<evidence type="ECO:0000256" key="1">
    <source>
        <dbReference type="SAM" id="MobiDB-lite"/>
    </source>
</evidence>
<feature type="compositionally biased region" description="Polar residues" evidence="1">
    <location>
        <begin position="1"/>
        <end position="10"/>
    </location>
</feature>
<proteinExistence type="predicted"/>
<keyword evidence="3" id="KW-1185">Reference proteome</keyword>
<dbReference type="HOGENOM" id="CLU_2609250_0_0_1"/>
<dbReference type="EMBL" id="KI392687">
    <property type="protein sequence ID" value="ERN11723.1"/>
    <property type="molecule type" value="Genomic_DNA"/>
</dbReference>
<feature type="region of interest" description="Disordered" evidence="1">
    <location>
        <begin position="1"/>
        <end position="30"/>
    </location>
</feature>
<evidence type="ECO:0000313" key="2">
    <source>
        <dbReference type="EMBL" id="ERN11723.1"/>
    </source>
</evidence>
<sequence>MKIPRTSHSLYSRGKEGNGKIPSSADFGKRNGKFKGLCLKVVEALETPALQTAANRDFDTEKLLQQDSKAFANIFFLHC</sequence>